<dbReference type="GO" id="GO:0004766">
    <property type="term" value="F:spermidine synthase activity"/>
    <property type="evidence" value="ECO:0007669"/>
    <property type="project" value="UniProtKB-UniRule"/>
</dbReference>
<name>A0A317KX00_9BACI</name>
<feature type="binding site" evidence="6">
    <location>
        <position position="31"/>
    </location>
    <ligand>
        <name>S-methyl-5'-thioadenosine</name>
        <dbReference type="ChEBI" id="CHEBI:17509"/>
    </ligand>
</feature>
<dbReference type="OrthoDB" id="9793120at2"/>
<comment type="catalytic activity">
    <reaction evidence="6 9">
        <text>S-adenosyl 3-(methylsulfanyl)propylamine + putrescine = S-methyl-5'-thioadenosine + spermidine + H(+)</text>
        <dbReference type="Rhea" id="RHEA:12721"/>
        <dbReference type="ChEBI" id="CHEBI:15378"/>
        <dbReference type="ChEBI" id="CHEBI:17509"/>
        <dbReference type="ChEBI" id="CHEBI:57443"/>
        <dbReference type="ChEBI" id="CHEBI:57834"/>
        <dbReference type="ChEBI" id="CHEBI:326268"/>
        <dbReference type="EC" id="2.5.1.16"/>
    </reaction>
</comment>
<evidence type="ECO:0000256" key="3">
    <source>
        <dbReference type="ARBA" id="ARBA00022679"/>
    </source>
</evidence>
<evidence type="ECO:0000256" key="7">
    <source>
        <dbReference type="PROSITE-ProRule" id="PRU00354"/>
    </source>
</evidence>
<evidence type="ECO:0000259" key="10">
    <source>
        <dbReference type="PROSITE" id="PS51006"/>
    </source>
</evidence>
<dbReference type="Gene3D" id="3.40.50.150">
    <property type="entry name" value="Vaccinia Virus protein VP39"/>
    <property type="match status" value="1"/>
</dbReference>
<feature type="binding site" evidence="6">
    <location>
        <position position="86"/>
    </location>
    <ligand>
        <name>spermidine</name>
        <dbReference type="ChEBI" id="CHEBI:57834"/>
    </ligand>
</feature>
<evidence type="ECO:0000256" key="6">
    <source>
        <dbReference type="HAMAP-Rule" id="MF_00198"/>
    </source>
</evidence>
<dbReference type="PANTHER" id="PTHR11558">
    <property type="entry name" value="SPERMIDINE/SPERMINE SYNTHASE"/>
    <property type="match status" value="1"/>
</dbReference>
<dbReference type="InterPro" id="IPR029063">
    <property type="entry name" value="SAM-dependent_MTases_sf"/>
</dbReference>
<dbReference type="Pfam" id="PF01564">
    <property type="entry name" value="Spermine_synth"/>
    <property type="match status" value="1"/>
</dbReference>
<gene>
    <name evidence="6" type="primary">speE</name>
    <name evidence="11" type="ORF">DLJ74_17500</name>
</gene>
<dbReference type="InterPro" id="IPR035246">
    <property type="entry name" value="Spermidine_synt_N"/>
</dbReference>
<dbReference type="GO" id="GO:0008295">
    <property type="term" value="P:spermidine biosynthetic process"/>
    <property type="evidence" value="ECO:0007669"/>
    <property type="project" value="UniProtKB-UniRule"/>
</dbReference>
<dbReference type="Proteomes" id="UP000245624">
    <property type="component" value="Unassembled WGS sequence"/>
</dbReference>
<evidence type="ECO:0000313" key="11">
    <source>
        <dbReference type="EMBL" id="PWU67018.1"/>
    </source>
</evidence>
<feature type="binding site" evidence="6">
    <location>
        <position position="106"/>
    </location>
    <ligand>
        <name>S-methyl-5'-thioadenosine</name>
        <dbReference type="ChEBI" id="CHEBI:17509"/>
    </ligand>
</feature>
<feature type="binding site" evidence="6">
    <location>
        <begin position="155"/>
        <end position="158"/>
    </location>
    <ligand>
        <name>spermidine</name>
        <dbReference type="ChEBI" id="CHEBI:57834"/>
    </ligand>
</feature>
<dbReference type="EC" id="2.5.1.16" evidence="6"/>
<evidence type="ECO:0000256" key="9">
    <source>
        <dbReference type="RuleBase" id="RU003837"/>
    </source>
</evidence>
<dbReference type="PROSITE" id="PS51006">
    <property type="entry name" value="PABS_2"/>
    <property type="match status" value="1"/>
</dbReference>
<dbReference type="NCBIfam" id="NF002010">
    <property type="entry name" value="PRK00811.1"/>
    <property type="match status" value="1"/>
</dbReference>
<protein>
    <recommendedName>
        <fullName evidence="6">Polyamine aminopropyltransferase</fullName>
    </recommendedName>
    <alternativeName>
        <fullName evidence="6">Putrescine aminopropyltransferase</fullName>
        <shortName evidence="6">PAPT</shortName>
    </alternativeName>
    <alternativeName>
        <fullName evidence="6">Spermidine synthase</fullName>
        <shortName evidence="6">SPDS</shortName>
        <shortName evidence="6">SPDSY</shortName>
        <ecNumber evidence="6">2.5.1.16</ecNumber>
    </alternativeName>
</protein>
<organism evidence="11 12">
    <name type="scientific">Gracilibacillus dipsosauri</name>
    <dbReference type="NCBI Taxonomy" id="178340"/>
    <lineage>
        <taxon>Bacteria</taxon>
        <taxon>Bacillati</taxon>
        <taxon>Bacillota</taxon>
        <taxon>Bacilli</taxon>
        <taxon>Bacillales</taxon>
        <taxon>Bacillaceae</taxon>
        <taxon>Gracilibacillus</taxon>
    </lineage>
</organism>
<evidence type="ECO:0000256" key="1">
    <source>
        <dbReference type="ARBA" id="ARBA00007867"/>
    </source>
</evidence>
<evidence type="ECO:0000256" key="4">
    <source>
        <dbReference type="ARBA" id="ARBA00023066"/>
    </source>
</evidence>
<dbReference type="InterPro" id="IPR001045">
    <property type="entry name" value="Spermi_synthase"/>
</dbReference>
<dbReference type="RefSeq" id="WP_054861239.1">
    <property type="nucleotide sequence ID" value="NZ_QGTD01000019.1"/>
</dbReference>
<proteinExistence type="inferred from homology"/>
<evidence type="ECO:0000313" key="12">
    <source>
        <dbReference type="Proteomes" id="UP000245624"/>
    </source>
</evidence>
<dbReference type="EMBL" id="QGTD01000019">
    <property type="protein sequence ID" value="PWU67018.1"/>
    <property type="molecule type" value="Genomic_DNA"/>
</dbReference>
<comment type="caution">
    <text evidence="11">The sequence shown here is derived from an EMBL/GenBank/DDBJ whole genome shotgun (WGS) entry which is preliminary data.</text>
</comment>
<dbReference type="Gene3D" id="2.30.140.10">
    <property type="entry name" value="Spermidine synthase, tetramerisation domain"/>
    <property type="match status" value="1"/>
</dbReference>
<dbReference type="PANTHER" id="PTHR11558:SF11">
    <property type="entry name" value="SPERMIDINE SYNTHASE"/>
    <property type="match status" value="1"/>
</dbReference>
<feature type="binding site" evidence="6">
    <location>
        <position position="162"/>
    </location>
    <ligand>
        <name>S-methyl-5'-thioadenosine</name>
        <dbReference type="ChEBI" id="CHEBI:17509"/>
    </ligand>
</feature>
<comment type="subunit">
    <text evidence="6">Homodimer or homotetramer.</text>
</comment>
<feature type="binding site" evidence="6">
    <location>
        <begin position="137"/>
        <end position="138"/>
    </location>
    <ligand>
        <name>S-methyl-5'-thioadenosine</name>
        <dbReference type="ChEBI" id="CHEBI:17509"/>
    </ligand>
</feature>
<dbReference type="InterPro" id="IPR030373">
    <property type="entry name" value="PABS_CS"/>
</dbReference>
<evidence type="ECO:0000256" key="8">
    <source>
        <dbReference type="RuleBase" id="RU003836"/>
    </source>
</evidence>
<keyword evidence="5 6" id="KW-0620">Polyamine biosynthesis</keyword>
<comment type="function">
    <text evidence="6">Catalyzes the irreversible transfer of a propylamine group from the amino donor S-adenosylmethioninamine (decarboxy-AdoMet) to putrescine (1,4-diaminobutane) to yield spermidine.</text>
</comment>
<reference evidence="11 12" key="1">
    <citation type="submission" date="2018-05" db="EMBL/GenBank/DDBJ databases">
        <title>Genomic analysis of Gracilibacillus dipsosauri DD1 reveals novel features of a salt-tolerant amylase.</title>
        <authorList>
            <person name="Deutch C.E."/>
            <person name="Yang S."/>
        </authorList>
    </citation>
    <scope>NUCLEOTIDE SEQUENCE [LARGE SCALE GENOMIC DNA]</scope>
    <source>
        <strain evidence="11 12">DD1</strain>
    </source>
</reference>
<dbReference type="NCBIfam" id="TIGR00417">
    <property type="entry name" value="speE"/>
    <property type="match status" value="1"/>
</dbReference>
<evidence type="ECO:0000256" key="5">
    <source>
        <dbReference type="ARBA" id="ARBA00023115"/>
    </source>
</evidence>
<keyword evidence="4 6" id="KW-0745">Spermidine biosynthesis</keyword>
<dbReference type="HAMAP" id="MF_00198">
    <property type="entry name" value="Spermidine_synth"/>
    <property type="match status" value="1"/>
</dbReference>
<keyword evidence="12" id="KW-1185">Reference proteome</keyword>
<feature type="active site" description="Proton acceptor" evidence="6 7">
    <location>
        <position position="155"/>
    </location>
</feature>
<comment type="similarity">
    <text evidence="1 6 8">Belongs to the spermidine/spermine synthase family.</text>
</comment>
<dbReference type="GO" id="GO:0005829">
    <property type="term" value="C:cytosol"/>
    <property type="evidence" value="ECO:0007669"/>
    <property type="project" value="TreeGrafter"/>
</dbReference>
<dbReference type="UniPathway" id="UPA00248">
    <property type="reaction ID" value="UER00314"/>
</dbReference>
<dbReference type="FunFam" id="3.40.50.150:FF:000056">
    <property type="entry name" value="Polyamine aminopropyltransferase"/>
    <property type="match status" value="1"/>
</dbReference>
<feature type="binding site" evidence="6">
    <location>
        <position position="62"/>
    </location>
    <ligand>
        <name>spermidine</name>
        <dbReference type="ChEBI" id="CHEBI:57834"/>
    </ligand>
</feature>
<keyword evidence="3 6" id="KW-0808">Transferase</keyword>
<keyword evidence="2" id="KW-0963">Cytoplasm</keyword>
<dbReference type="SUPFAM" id="SSF53335">
    <property type="entry name" value="S-adenosyl-L-methionine-dependent methyltransferases"/>
    <property type="match status" value="1"/>
</dbReference>
<dbReference type="Pfam" id="PF17284">
    <property type="entry name" value="Spermine_synt_N"/>
    <property type="match status" value="1"/>
</dbReference>
<dbReference type="PROSITE" id="PS01330">
    <property type="entry name" value="PABS_1"/>
    <property type="match status" value="1"/>
</dbReference>
<comment type="pathway">
    <text evidence="6">Amine and polyamine biosynthesis; spermidine biosynthesis; spermidine from putrescine: step 1/1.</text>
</comment>
<dbReference type="AlphaFoldDB" id="A0A317KX00"/>
<feature type="domain" description="PABS" evidence="10">
    <location>
        <begin position="2"/>
        <end position="235"/>
    </location>
</feature>
<accession>A0A317KX00</accession>
<dbReference type="InterPro" id="IPR037163">
    <property type="entry name" value="Spermidine_synt_N_sf"/>
</dbReference>
<sequence length="276" mass="31310">MGLWFTEKQTENFGITAKVNRTHHTEQTDFQKLDMVETAEWGNMLLLDDMVMTTEKDEFVYHEMVAHVPLFTHPNPKKVLVVGGGDGGVIREILKHPSVEKAVLVDIDGKVMEYSKKYLPTIAGKLSDPRVEVRVADGFVHIAESKKAYDVIMVDSTEPVGPAVNLFTKGFYAGIANALKDDGLFVAQTDNPWFKSDLIRQVFQDVAEIFPVTRLYTANIPTYPSGLWTFTLGSKIHDPLKVKEERFFDIETKYYTKDLHFASFVLPKFVKDLTDK</sequence>
<evidence type="ECO:0000256" key="2">
    <source>
        <dbReference type="ARBA" id="ARBA00022490"/>
    </source>
</evidence>
<dbReference type="InterPro" id="IPR030374">
    <property type="entry name" value="PABS"/>
</dbReference>